<evidence type="ECO:0000256" key="7">
    <source>
        <dbReference type="RuleBase" id="RU000481"/>
    </source>
</evidence>
<dbReference type="Pfam" id="PF00155">
    <property type="entry name" value="Aminotran_1_2"/>
    <property type="match status" value="1"/>
</dbReference>
<dbReference type="PROSITE" id="PS00105">
    <property type="entry name" value="AA_TRANSFER_CLASS_1"/>
    <property type="match status" value="1"/>
</dbReference>
<comment type="similarity">
    <text evidence="2 7">Belongs to the class-I pyridoxal-phosphate-dependent aminotransferase family.</text>
</comment>
<protein>
    <recommendedName>
        <fullName evidence="7">Aminotransferase</fullName>
        <ecNumber evidence="7">2.6.1.-</ecNumber>
    </recommendedName>
</protein>
<feature type="domain" description="Aminotransferase class I/classII large" evidence="8">
    <location>
        <begin position="17"/>
        <end position="361"/>
    </location>
</feature>
<keyword evidence="3 7" id="KW-0032">Aminotransferase</keyword>
<dbReference type="CDD" id="cd00609">
    <property type="entry name" value="AAT_like"/>
    <property type="match status" value="1"/>
</dbReference>
<reference evidence="10" key="1">
    <citation type="journal article" date="2019" name="Int. J. Syst. Evol. Microbiol.">
        <title>The Global Catalogue of Microorganisms (GCM) 10K type strain sequencing project: providing services to taxonomists for standard genome sequencing and annotation.</title>
        <authorList>
            <consortium name="The Broad Institute Genomics Platform"/>
            <consortium name="The Broad Institute Genome Sequencing Center for Infectious Disease"/>
            <person name="Wu L."/>
            <person name="Ma J."/>
        </authorList>
    </citation>
    <scope>NUCLEOTIDE SEQUENCE [LARGE SCALE GENOMIC DNA]</scope>
    <source>
        <strain evidence="10">KCTC 42964</strain>
    </source>
</reference>
<evidence type="ECO:0000256" key="4">
    <source>
        <dbReference type="ARBA" id="ARBA00022679"/>
    </source>
</evidence>
<gene>
    <name evidence="9" type="ORF">ACFOGJ_09835</name>
</gene>
<evidence type="ECO:0000256" key="6">
    <source>
        <dbReference type="ARBA" id="ARBA00049185"/>
    </source>
</evidence>
<dbReference type="SUPFAM" id="SSF53383">
    <property type="entry name" value="PLP-dependent transferases"/>
    <property type="match status" value="1"/>
</dbReference>
<dbReference type="InterPro" id="IPR015424">
    <property type="entry name" value="PyrdxlP-dep_Trfase"/>
</dbReference>
<comment type="caution">
    <text evidence="9">The sequence shown here is derived from an EMBL/GenBank/DDBJ whole genome shotgun (WGS) entry which is preliminary data.</text>
</comment>
<sequence length="367" mass="39487">MEVLKAANARERAGDSVLHLEAGQPGTGAPRRVREAAARLVMSENLGYTDALGIPELRAAIAGHYARWYGVELAPERVVVTTGSSAAFVLAFLALFDRGARVGIAAPGYPAYRNILSALDMAEHAIPVNDSTRYQPAPKHLDRIAGPLDGLLVANPANPTGSMLTAAELQDLAAACAARGTALIVDEIYHGICFEFPAPTILALRDDAIAVNSFSKYFGMTGWRLGWMVVPDPLVATVERLAQNLFISPPAISQYAALAAFESYDELDANVARYAQNRQLLLEALPQLGMGHFAPPDGAFYVYVDVGGLTNDSRAFCRRMLQETGVATTPGVDFDPAWGHRFMRLSFAGATEDIAEAMDRLRAWLPA</sequence>
<evidence type="ECO:0000256" key="5">
    <source>
        <dbReference type="ARBA" id="ARBA00022898"/>
    </source>
</evidence>
<evidence type="ECO:0000256" key="1">
    <source>
        <dbReference type="ARBA" id="ARBA00001933"/>
    </source>
</evidence>
<proteinExistence type="inferred from homology"/>
<comment type="cofactor">
    <cofactor evidence="1 7">
        <name>pyridoxal 5'-phosphate</name>
        <dbReference type="ChEBI" id="CHEBI:597326"/>
    </cofactor>
</comment>
<comment type="catalytic activity">
    <reaction evidence="6">
        <text>L-aspartate + 2-oxoglutarate = oxaloacetate + L-glutamate</text>
        <dbReference type="Rhea" id="RHEA:21824"/>
        <dbReference type="ChEBI" id="CHEBI:16452"/>
        <dbReference type="ChEBI" id="CHEBI:16810"/>
        <dbReference type="ChEBI" id="CHEBI:29985"/>
        <dbReference type="ChEBI" id="CHEBI:29991"/>
        <dbReference type="EC" id="2.6.1.1"/>
    </reaction>
</comment>
<evidence type="ECO:0000313" key="10">
    <source>
        <dbReference type="Proteomes" id="UP001595528"/>
    </source>
</evidence>
<dbReference type="InterPro" id="IPR004838">
    <property type="entry name" value="NHTrfase_class1_PyrdxlP-BS"/>
</dbReference>
<keyword evidence="5" id="KW-0663">Pyridoxal phosphate</keyword>
<dbReference type="PANTHER" id="PTHR46383">
    <property type="entry name" value="ASPARTATE AMINOTRANSFERASE"/>
    <property type="match status" value="1"/>
</dbReference>
<dbReference type="RefSeq" id="WP_379899757.1">
    <property type="nucleotide sequence ID" value="NZ_JBHRTR010000023.1"/>
</dbReference>
<dbReference type="Gene3D" id="3.40.640.10">
    <property type="entry name" value="Type I PLP-dependent aspartate aminotransferase-like (Major domain)"/>
    <property type="match status" value="1"/>
</dbReference>
<dbReference type="EC" id="2.6.1.-" evidence="7"/>
<organism evidence="9 10">
    <name type="scientific">Marinibaculum pumilum</name>
    <dbReference type="NCBI Taxonomy" id="1766165"/>
    <lineage>
        <taxon>Bacteria</taxon>
        <taxon>Pseudomonadati</taxon>
        <taxon>Pseudomonadota</taxon>
        <taxon>Alphaproteobacteria</taxon>
        <taxon>Rhodospirillales</taxon>
        <taxon>Rhodospirillaceae</taxon>
        <taxon>Marinibaculum</taxon>
    </lineage>
</organism>
<evidence type="ECO:0000256" key="2">
    <source>
        <dbReference type="ARBA" id="ARBA00007441"/>
    </source>
</evidence>
<keyword evidence="4 7" id="KW-0808">Transferase</keyword>
<dbReference type="EMBL" id="JBHRTR010000023">
    <property type="protein sequence ID" value="MFC3227531.1"/>
    <property type="molecule type" value="Genomic_DNA"/>
</dbReference>
<dbReference type="InterPro" id="IPR015421">
    <property type="entry name" value="PyrdxlP-dep_Trfase_major"/>
</dbReference>
<evidence type="ECO:0000259" key="8">
    <source>
        <dbReference type="Pfam" id="PF00155"/>
    </source>
</evidence>
<evidence type="ECO:0000256" key="3">
    <source>
        <dbReference type="ARBA" id="ARBA00022576"/>
    </source>
</evidence>
<evidence type="ECO:0000313" key="9">
    <source>
        <dbReference type="EMBL" id="MFC3227531.1"/>
    </source>
</evidence>
<dbReference type="GO" id="GO:0008483">
    <property type="term" value="F:transaminase activity"/>
    <property type="evidence" value="ECO:0007669"/>
    <property type="project" value="UniProtKB-KW"/>
</dbReference>
<dbReference type="PANTHER" id="PTHR46383:SF2">
    <property type="entry name" value="AMINOTRANSFERASE"/>
    <property type="match status" value="1"/>
</dbReference>
<dbReference type="InterPro" id="IPR004839">
    <property type="entry name" value="Aminotransferase_I/II_large"/>
</dbReference>
<keyword evidence="10" id="KW-1185">Reference proteome</keyword>
<dbReference type="Proteomes" id="UP001595528">
    <property type="component" value="Unassembled WGS sequence"/>
</dbReference>
<name>A0ABV7KYY0_9PROT</name>
<accession>A0ABV7KYY0</accession>
<dbReference type="InterPro" id="IPR050596">
    <property type="entry name" value="AspAT/PAT-like"/>
</dbReference>